<dbReference type="AlphaFoldDB" id="A0A5R9F8P1"/>
<accession>A0A5R9F8P1</accession>
<evidence type="ECO:0000313" key="2">
    <source>
        <dbReference type="EMBL" id="TLS38686.1"/>
    </source>
</evidence>
<sequence length="494" mass="56239">MDIQLLEEELRVIRKRKERVKEDIAEFKQAHTKTINVINTNWWYVNSYDSDITNNGKELRFDIPDSKHFYLSYNEEDINFSNPPAKPLQLKNGESTCEFDGTSTGEIQATLYIIGYKNETKEAFYKVPLNSKKTISLPDGQFDGFRAAIRLKGNGTFSLNHVKIGNLHLKGFGQSYSSLLEQSPDERFEESEIKLSFIPKEIHLPEEFKQSFNRTENSLEAFVEQDDYALISLGDETGLSQPPVNPPLFQISPSTFYEFSFLTEYEDRNKLKLDLLILGFVGGKPAETKIVHHNSSKLVKFEKEIDSLKFVVRVKGQGSIEGLKIGINEINNKDVSQETFLNLNTRSWYNPDSSVIGMYNQEGNLAVSSQLDSNKSTYISYQEHNNSFSKIPDKSAIPIHAKTDYKIVPIVTHSGEGKIVPMVITYSEKGKEEVISLQMNETNNLSIDEHIVKCRIACRIIGNIDFKLVGFKIAMIPEYTDEKQEQIPQLLATV</sequence>
<keyword evidence="3" id="KW-1185">Reference proteome</keyword>
<dbReference type="EMBL" id="SWLG01000002">
    <property type="protein sequence ID" value="TLS38686.1"/>
    <property type="molecule type" value="Genomic_DNA"/>
</dbReference>
<name>A0A5R9F8P1_9BACL</name>
<dbReference type="RefSeq" id="WP_138123489.1">
    <property type="nucleotide sequence ID" value="NZ_SWLG01000002.1"/>
</dbReference>
<keyword evidence="1" id="KW-0175">Coiled coil</keyword>
<gene>
    <name evidence="2" type="ORF">FCL54_04065</name>
</gene>
<reference evidence="2 3" key="1">
    <citation type="submission" date="2019-04" db="EMBL/GenBank/DDBJ databases">
        <title>Bacillus caeni sp. nov., a bacterium isolated from mangrove sediment.</title>
        <authorList>
            <person name="Huang H."/>
            <person name="Mo K."/>
            <person name="Hu Y."/>
        </authorList>
    </citation>
    <scope>NUCLEOTIDE SEQUENCE [LARGE SCALE GENOMIC DNA]</scope>
    <source>
        <strain evidence="2 3">HB172195</strain>
    </source>
</reference>
<evidence type="ECO:0000313" key="3">
    <source>
        <dbReference type="Proteomes" id="UP000308230"/>
    </source>
</evidence>
<proteinExistence type="predicted"/>
<comment type="caution">
    <text evidence="2">The sequence shown here is derived from an EMBL/GenBank/DDBJ whole genome shotgun (WGS) entry which is preliminary data.</text>
</comment>
<evidence type="ECO:0000256" key="1">
    <source>
        <dbReference type="SAM" id="Coils"/>
    </source>
</evidence>
<dbReference type="OrthoDB" id="7019976at2"/>
<dbReference type="Proteomes" id="UP000308230">
    <property type="component" value="Unassembled WGS sequence"/>
</dbReference>
<organism evidence="2 3">
    <name type="scientific">Exobacillus caeni</name>
    <dbReference type="NCBI Taxonomy" id="2574798"/>
    <lineage>
        <taxon>Bacteria</taxon>
        <taxon>Bacillati</taxon>
        <taxon>Bacillota</taxon>
        <taxon>Bacilli</taxon>
        <taxon>Bacillales</taxon>
        <taxon>Guptibacillaceae</taxon>
        <taxon>Exobacillus</taxon>
    </lineage>
</organism>
<feature type="coiled-coil region" evidence="1">
    <location>
        <begin position="3"/>
        <end position="30"/>
    </location>
</feature>
<protein>
    <submittedName>
        <fullName evidence="2">Uncharacterized protein</fullName>
    </submittedName>
</protein>